<dbReference type="NCBIfam" id="NF001416">
    <property type="entry name" value="PRK00292.1-3"/>
    <property type="match status" value="1"/>
</dbReference>
<gene>
    <name evidence="3" type="primary">glk</name>
    <name evidence="5" type="ORF">NX784_12235</name>
</gene>
<evidence type="ECO:0000313" key="5">
    <source>
        <dbReference type="EMBL" id="MCS0582360.1"/>
    </source>
</evidence>
<protein>
    <recommendedName>
        <fullName evidence="3">Glucokinase</fullName>
        <ecNumber evidence="3">2.7.1.2</ecNumber>
    </recommendedName>
    <alternativeName>
        <fullName evidence="3">Glucose kinase</fullName>
    </alternativeName>
</protein>
<feature type="binding site" evidence="3">
    <location>
        <begin position="29"/>
        <end position="34"/>
    </location>
    <ligand>
        <name>ATP</name>
        <dbReference type="ChEBI" id="CHEBI:30616"/>
    </ligand>
</feature>
<dbReference type="RefSeq" id="WP_258816935.1">
    <property type="nucleotide sequence ID" value="NZ_JANUGW010000007.1"/>
</dbReference>
<organism evidence="5 6">
    <name type="scientific">Massilia pinisoli</name>
    <dbReference type="NCBI Taxonomy" id="1772194"/>
    <lineage>
        <taxon>Bacteria</taxon>
        <taxon>Pseudomonadati</taxon>
        <taxon>Pseudomonadota</taxon>
        <taxon>Betaproteobacteria</taxon>
        <taxon>Burkholderiales</taxon>
        <taxon>Oxalobacteraceae</taxon>
        <taxon>Telluria group</taxon>
        <taxon>Massilia</taxon>
    </lineage>
</organism>
<sequence length="353" mass="36693">MIVSPVAIVDPSTEPRLDSARHASPRLLADVGGTNARFALETGPGTIAAIEVLPCAAYATLADALRAYLALPAVATIAAAGSVRHGAIAIANPVVGDFVRMTNHHWEFSIDALRRECGFDELAVVNDFYALAMALPHLADGDKRQIGTGVPVAGTPIALLGAGTGLGVSGLVPAENTPAGAKPSWTALRSEGGHVTFSPANETEVAILQFAWREFEHVSAERFLSGSGIELIYRALANLRGGAVEALDAPDITRRGLAGTCPLCDEAIEVFCGMLGTIAGNLAITLGAQGGVYIGGGIVPRLGERFAASCFRARFERKGRFVGYLAQVPTYVITADYPAFVGVSAILADRSGL</sequence>
<dbReference type="SUPFAM" id="SSF53067">
    <property type="entry name" value="Actin-like ATPase domain"/>
    <property type="match status" value="1"/>
</dbReference>
<dbReference type="Proteomes" id="UP001204151">
    <property type="component" value="Unassembled WGS sequence"/>
</dbReference>
<comment type="catalytic activity">
    <reaction evidence="3">
        <text>D-glucose + ATP = D-glucose 6-phosphate + ADP + H(+)</text>
        <dbReference type="Rhea" id="RHEA:17825"/>
        <dbReference type="ChEBI" id="CHEBI:4167"/>
        <dbReference type="ChEBI" id="CHEBI:15378"/>
        <dbReference type="ChEBI" id="CHEBI:30616"/>
        <dbReference type="ChEBI" id="CHEBI:61548"/>
        <dbReference type="ChEBI" id="CHEBI:456216"/>
        <dbReference type="EC" id="2.7.1.2"/>
    </reaction>
</comment>
<dbReference type="PANTHER" id="PTHR47690">
    <property type="entry name" value="GLUCOKINASE"/>
    <property type="match status" value="1"/>
</dbReference>
<dbReference type="EC" id="2.7.1.2" evidence="3"/>
<name>A0ABT1ZR19_9BURK</name>
<dbReference type="NCBIfam" id="TIGR00749">
    <property type="entry name" value="glk"/>
    <property type="match status" value="1"/>
</dbReference>
<keyword evidence="3" id="KW-0067">ATP-binding</keyword>
<dbReference type="PANTHER" id="PTHR47690:SF1">
    <property type="entry name" value="GLUCOKINASE"/>
    <property type="match status" value="1"/>
</dbReference>
<comment type="subcellular location">
    <subcellularLocation>
        <location evidence="3">Cytoplasm</location>
    </subcellularLocation>
</comment>
<evidence type="ECO:0000256" key="4">
    <source>
        <dbReference type="RuleBase" id="RU004046"/>
    </source>
</evidence>
<keyword evidence="3" id="KW-0324">Glycolysis</keyword>
<keyword evidence="6" id="KW-1185">Reference proteome</keyword>
<dbReference type="Pfam" id="PF02685">
    <property type="entry name" value="Glucokinase"/>
    <property type="match status" value="1"/>
</dbReference>
<dbReference type="InterPro" id="IPR003836">
    <property type="entry name" value="Glucokinase"/>
</dbReference>
<dbReference type="CDD" id="cd24008">
    <property type="entry name" value="ASKHA_NBD_GLK"/>
    <property type="match status" value="1"/>
</dbReference>
<keyword evidence="2 3" id="KW-0418">Kinase</keyword>
<dbReference type="InterPro" id="IPR043129">
    <property type="entry name" value="ATPase_NBD"/>
</dbReference>
<dbReference type="EMBL" id="JANUGW010000007">
    <property type="protein sequence ID" value="MCS0582360.1"/>
    <property type="molecule type" value="Genomic_DNA"/>
</dbReference>
<dbReference type="HAMAP" id="MF_00524">
    <property type="entry name" value="Glucokinase"/>
    <property type="match status" value="1"/>
</dbReference>
<keyword evidence="3" id="KW-0963">Cytoplasm</keyword>
<keyword evidence="1 3" id="KW-0808">Transferase</keyword>
<evidence type="ECO:0000256" key="1">
    <source>
        <dbReference type="ARBA" id="ARBA00022679"/>
    </source>
</evidence>
<comment type="similarity">
    <text evidence="3 4">Belongs to the bacterial glucokinase family.</text>
</comment>
<reference evidence="5 6" key="1">
    <citation type="submission" date="2022-08" db="EMBL/GenBank/DDBJ databases">
        <title>Reclassification of Massilia species as members of the genera Telluria, Duganella, Pseudoduganella, Mokoshia gen. nov. and Zemynaea gen. nov. using orthogonal and non-orthogonal genome-based approaches.</title>
        <authorList>
            <person name="Bowman J.P."/>
        </authorList>
    </citation>
    <scope>NUCLEOTIDE SEQUENCE [LARGE SCALE GENOMIC DNA]</scope>
    <source>
        <strain evidence="5 6">JCM 31316</strain>
    </source>
</reference>
<evidence type="ECO:0000313" key="6">
    <source>
        <dbReference type="Proteomes" id="UP001204151"/>
    </source>
</evidence>
<dbReference type="InterPro" id="IPR050201">
    <property type="entry name" value="Bacterial_glucokinase"/>
</dbReference>
<dbReference type="GO" id="GO:0004340">
    <property type="term" value="F:glucokinase activity"/>
    <property type="evidence" value="ECO:0007669"/>
    <property type="project" value="UniProtKB-EC"/>
</dbReference>
<dbReference type="Gene3D" id="3.40.367.20">
    <property type="match status" value="1"/>
</dbReference>
<evidence type="ECO:0000256" key="3">
    <source>
        <dbReference type="HAMAP-Rule" id="MF_00524"/>
    </source>
</evidence>
<proteinExistence type="inferred from homology"/>
<dbReference type="Gene3D" id="3.30.420.40">
    <property type="match status" value="1"/>
</dbReference>
<accession>A0ABT1ZR19</accession>
<comment type="caution">
    <text evidence="5">The sequence shown here is derived from an EMBL/GenBank/DDBJ whole genome shotgun (WGS) entry which is preliminary data.</text>
</comment>
<keyword evidence="3" id="KW-0547">Nucleotide-binding</keyword>
<evidence type="ECO:0000256" key="2">
    <source>
        <dbReference type="ARBA" id="ARBA00022777"/>
    </source>
</evidence>